<dbReference type="GO" id="GO:0009750">
    <property type="term" value="P:response to fructose"/>
    <property type="evidence" value="ECO:0007669"/>
    <property type="project" value="TreeGrafter"/>
</dbReference>
<sequence>MDLTSLAQLQTEGVNPRTIHIDRMSTLEMCTVINSDDHRVAESVKECLAEIARAIDALAPRVRQGGRVVYVGAGTSGRLGILDASEIPPTFAAPHSQFIGIIAGGDAAIRQAQEGAEDNAQAGEDDLERLNLDPELDSVIGIASSGRTPYVLGCLAYAKRRGCVTIGVACASPSAMSRSGDVDFLIAPLPGPEVVTGSTRLKSGTATKLVLNMLSTGTMIRVGKTYGNMMVDMVASNLKLEQRSRNMLRRLSPKCNSMSDSELDALLAQSKRSVKLAMLVAETGQTIEICQRHLDSAGGVLAAALDEACPSTQTVSPNDNYSKRFALCIDGGGTKCAAAIADIAGNMSHGYAGPCNLTDGIGNVPGVVATLVDATKNALKGHLPNGTEPSDAEWKQYLRSCFRSVWVGLAGLDRAGVHKTLTPILAEMFGLDHTTADFRLTSDVDLLPASVSVDHHPCSILVLIAGTGSVAMRYAWKEGRGYVRVARSGGWGHMLGDEGGGYSIGLEAIKHTLLVLEEQTLDLRPPRLDALEEAVIRKLGCATSMDGRIDVLSHILSGHHQETVKTRISQLAETVVELALHDKTAEAIVKSQISHLVTKTVGRLVDSRSSGYAAAQETELILAGGLMRNEGYQRTLREQLNQRGLQFSRIRVVDDVATAGAKSLLKKNE</sequence>
<dbReference type="GO" id="GO:0005829">
    <property type="term" value="C:cytosol"/>
    <property type="evidence" value="ECO:0007669"/>
    <property type="project" value="TreeGrafter"/>
</dbReference>
<evidence type="ECO:0000256" key="2">
    <source>
        <dbReference type="ARBA" id="ARBA00012122"/>
    </source>
</evidence>
<dbReference type="AlphaFoldDB" id="A0A0F7U052"/>
<keyword evidence="5" id="KW-0119">Carbohydrate metabolism</keyword>
<evidence type="ECO:0000256" key="3">
    <source>
        <dbReference type="ARBA" id="ARBA00014974"/>
    </source>
</evidence>
<dbReference type="NCBIfam" id="TIGR00274">
    <property type="entry name" value="N-acetylmuramic acid 6-phosphate etherase"/>
    <property type="match status" value="1"/>
</dbReference>
<gene>
    <name evidence="8" type="ORF">PMG11_10766</name>
</gene>
<dbReference type="PANTHER" id="PTHR10088">
    <property type="entry name" value="GLUCOKINASE REGULATORY PROTEIN"/>
    <property type="match status" value="1"/>
</dbReference>
<dbReference type="InterPro" id="IPR005486">
    <property type="entry name" value="Glucokinase_regulatory_CS"/>
</dbReference>
<keyword evidence="9" id="KW-1185">Reference proteome</keyword>
<dbReference type="GO" id="GO:0019899">
    <property type="term" value="F:enzyme binding"/>
    <property type="evidence" value="ECO:0007669"/>
    <property type="project" value="TreeGrafter"/>
</dbReference>
<dbReference type="InterPro" id="IPR040190">
    <property type="entry name" value="MURQ/GCKR"/>
</dbReference>
<dbReference type="InterPro" id="IPR002731">
    <property type="entry name" value="ATPase_BadF"/>
</dbReference>
<evidence type="ECO:0000313" key="8">
    <source>
        <dbReference type="EMBL" id="CEJ62263.1"/>
    </source>
</evidence>
<dbReference type="GO" id="GO:0030246">
    <property type="term" value="F:carbohydrate binding"/>
    <property type="evidence" value="ECO:0007669"/>
    <property type="project" value="TreeGrafter"/>
</dbReference>
<keyword evidence="4" id="KW-0456">Lyase</keyword>
<dbReference type="STRING" id="104259.A0A0F7U052"/>
<dbReference type="OrthoDB" id="311172at2759"/>
<organism evidence="8 9">
    <name type="scientific">Penicillium brasilianum</name>
    <dbReference type="NCBI Taxonomy" id="104259"/>
    <lineage>
        <taxon>Eukaryota</taxon>
        <taxon>Fungi</taxon>
        <taxon>Dikarya</taxon>
        <taxon>Ascomycota</taxon>
        <taxon>Pezizomycotina</taxon>
        <taxon>Eurotiomycetes</taxon>
        <taxon>Eurotiomycetidae</taxon>
        <taxon>Eurotiales</taxon>
        <taxon>Aspergillaceae</taxon>
        <taxon>Penicillium</taxon>
    </lineage>
</organism>
<dbReference type="SUPFAM" id="SSF53697">
    <property type="entry name" value="SIS domain"/>
    <property type="match status" value="1"/>
</dbReference>
<dbReference type="EMBL" id="CDHK01000015">
    <property type="protein sequence ID" value="CEJ62263.1"/>
    <property type="molecule type" value="Genomic_DNA"/>
</dbReference>
<evidence type="ECO:0000256" key="4">
    <source>
        <dbReference type="ARBA" id="ARBA00023239"/>
    </source>
</evidence>
<dbReference type="PROSITE" id="PS51464">
    <property type="entry name" value="SIS"/>
    <property type="match status" value="1"/>
</dbReference>
<dbReference type="GO" id="GO:0070095">
    <property type="term" value="F:fructose-6-phosphate binding"/>
    <property type="evidence" value="ECO:0007669"/>
    <property type="project" value="TreeGrafter"/>
</dbReference>
<accession>A0A0F7U052</accession>
<feature type="domain" description="SIS" evidence="7">
    <location>
        <begin position="58"/>
        <end position="224"/>
    </location>
</feature>
<dbReference type="Gene3D" id="1.10.8.1080">
    <property type="match status" value="1"/>
</dbReference>
<proteinExistence type="inferred from homology"/>
<dbReference type="NCBIfam" id="NF003915">
    <property type="entry name" value="PRK05441.1"/>
    <property type="match status" value="1"/>
</dbReference>
<dbReference type="GO" id="GO:0005654">
    <property type="term" value="C:nucleoplasm"/>
    <property type="evidence" value="ECO:0007669"/>
    <property type="project" value="TreeGrafter"/>
</dbReference>
<dbReference type="InterPro" id="IPR046348">
    <property type="entry name" value="SIS_dom_sf"/>
</dbReference>
<reference evidence="9" key="1">
    <citation type="journal article" date="2015" name="Genome Announc.">
        <title>Draft genome sequence of the fungus Penicillium brasilianum MG11.</title>
        <authorList>
            <person name="Horn F."/>
            <person name="Linde J."/>
            <person name="Mattern D.J."/>
            <person name="Walther G."/>
            <person name="Guthke R."/>
            <person name="Brakhage A.A."/>
            <person name="Valiante V."/>
        </authorList>
    </citation>
    <scope>NUCLEOTIDE SEQUENCE [LARGE SCALE GENOMIC DNA]</scope>
    <source>
        <strain evidence="9">MG11</strain>
    </source>
</reference>
<dbReference type="NCBIfam" id="NF009222">
    <property type="entry name" value="PRK12570.1"/>
    <property type="match status" value="1"/>
</dbReference>
<dbReference type="Pfam" id="PF22645">
    <property type="entry name" value="GKRP_SIS_N"/>
    <property type="match status" value="1"/>
</dbReference>
<evidence type="ECO:0000259" key="7">
    <source>
        <dbReference type="PROSITE" id="PS51464"/>
    </source>
</evidence>
<evidence type="ECO:0000256" key="5">
    <source>
        <dbReference type="ARBA" id="ARBA00023277"/>
    </source>
</evidence>
<evidence type="ECO:0000256" key="6">
    <source>
        <dbReference type="ARBA" id="ARBA00031123"/>
    </source>
</evidence>
<evidence type="ECO:0000313" key="9">
    <source>
        <dbReference type="Proteomes" id="UP000042958"/>
    </source>
</evidence>
<dbReference type="Gene3D" id="3.40.50.10490">
    <property type="entry name" value="Glucose-6-phosphate isomerase like protein, domain 1"/>
    <property type="match status" value="1"/>
</dbReference>
<dbReference type="HAMAP" id="MF_00068">
    <property type="entry name" value="MurQ"/>
    <property type="match status" value="1"/>
</dbReference>
<dbReference type="Pfam" id="PF01869">
    <property type="entry name" value="BcrAD_BadFG"/>
    <property type="match status" value="1"/>
</dbReference>
<dbReference type="PROSITE" id="PS01272">
    <property type="entry name" value="GCKR"/>
    <property type="match status" value="1"/>
</dbReference>
<dbReference type="GO" id="GO:0046348">
    <property type="term" value="P:amino sugar catabolic process"/>
    <property type="evidence" value="ECO:0007669"/>
    <property type="project" value="InterPro"/>
</dbReference>
<comment type="similarity">
    <text evidence="1">Belongs to the eukaryotic-type N-acetylglucosamine kinase family.</text>
</comment>
<dbReference type="GO" id="GO:0042593">
    <property type="term" value="P:glucose homeostasis"/>
    <property type="evidence" value="ECO:0007669"/>
    <property type="project" value="TreeGrafter"/>
</dbReference>
<dbReference type="InterPro" id="IPR043129">
    <property type="entry name" value="ATPase_NBD"/>
</dbReference>
<dbReference type="GO" id="GO:0045127">
    <property type="term" value="F:N-acetylglucosamine kinase activity"/>
    <property type="evidence" value="ECO:0007669"/>
    <property type="project" value="UniProtKB-EC"/>
</dbReference>
<dbReference type="PANTHER" id="PTHR10088:SF4">
    <property type="entry name" value="GLUCOKINASE REGULATORY PROTEIN"/>
    <property type="match status" value="1"/>
</dbReference>
<dbReference type="GO" id="GO:0004857">
    <property type="term" value="F:enzyme inhibitor activity"/>
    <property type="evidence" value="ECO:0007669"/>
    <property type="project" value="TreeGrafter"/>
</dbReference>
<dbReference type="FunFam" id="3.40.50.10490:FF:000014">
    <property type="entry name" value="N-acetylmuramic acid 6-phosphate etherase"/>
    <property type="match status" value="1"/>
</dbReference>
<dbReference type="GO" id="GO:0016835">
    <property type="term" value="F:carbon-oxygen lyase activity"/>
    <property type="evidence" value="ECO:0007669"/>
    <property type="project" value="InterPro"/>
</dbReference>
<dbReference type="SUPFAM" id="SSF53067">
    <property type="entry name" value="Actin-like ATPase domain"/>
    <property type="match status" value="2"/>
</dbReference>
<dbReference type="InterPro" id="IPR001347">
    <property type="entry name" value="SIS_dom"/>
</dbReference>
<dbReference type="Gene3D" id="3.30.420.40">
    <property type="match status" value="2"/>
</dbReference>
<dbReference type="InterPro" id="IPR005488">
    <property type="entry name" value="Etherase_MurQ"/>
</dbReference>
<name>A0A0F7U052_PENBI</name>
<dbReference type="CDD" id="cd05007">
    <property type="entry name" value="SIS_Etherase"/>
    <property type="match status" value="1"/>
</dbReference>
<protein>
    <recommendedName>
        <fullName evidence="3">N-acetyl-D-glucosamine kinase</fullName>
        <ecNumber evidence="2">2.7.1.59</ecNumber>
    </recommendedName>
    <alternativeName>
        <fullName evidence="6">GlcNAc kinase</fullName>
    </alternativeName>
</protein>
<dbReference type="EC" id="2.7.1.59" evidence="2"/>
<evidence type="ECO:0000256" key="1">
    <source>
        <dbReference type="ARBA" id="ARBA00006198"/>
    </source>
</evidence>
<dbReference type="Proteomes" id="UP000042958">
    <property type="component" value="Unassembled WGS sequence"/>
</dbReference>